<feature type="region of interest" description="Disordered" evidence="1">
    <location>
        <begin position="1170"/>
        <end position="1339"/>
    </location>
</feature>
<proteinExistence type="predicted"/>
<feature type="compositionally biased region" description="Low complexity" evidence="1">
    <location>
        <begin position="518"/>
        <end position="544"/>
    </location>
</feature>
<feature type="region of interest" description="Disordered" evidence="1">
    <location>
        <begin position="1"/>
        <end position="594"/>
    </location>
</feature>
<sequence>MSVAATRPQEPFSPGSGEEAENWDDDFLFQAEDSPAKPPPSSRRKPGNTIPPDRRWSGQSQAETLAWDEELEREEAERQSSVGSSSLGQTTGANAAVDLSRWAEGDEEDDAEFGFDSRRVSDPYVHEDTVSPLPQTNANTLPSRSSGSASQSASAQSSPLMPTRQVPGSPALSLFSTSTSTAQPYTPSLAGSTAHLRHTRSREASSPVGPFVPAQPRVPRRRLRKKSRPARPGDIDEDEAPTSYVMREPSPQGLGLAMEEEDEEASWSENSSPQERTPSPVQSPVASPSSPPTKSPLLSRIGSLKNRLNRRPKPANTPSTSAVPPTTPGRTRAVPTRTSTTPQTPRPRAPSWFRPSQTSSPEDQAPTLTHRRSKEPFWKNVGSFSSGRSPVDPSEADDHESTVKKPPRKSRTNPPLDVFPRDEPGEPPLLPAGPGSPTPPPAKLPKGRRPMSMAGPNRPSPPASTRGVASLGRGTGLGWVNTLNDGEEKEKENSIIRSLRKLSGPHGRKRSGDGTPRVPSSSAGTTSSRVPSSSNVSSRRPSLTTTGVARTASMTSPTSGGPKAQPMLKSASAIVLSTPRHQPSREFNPGGSVFTLPLAMDEHEYEDMTEQGAATIRPSLALDRPSLTIEPPNVESPRELSFDRPVVSLDLRPPTPNSRPNSPLVVARPLTPQLTGSRPVTPQSVKPPFQSPAFQSTPHGARVMTPYYSARPSSPLATRNPTTPLNRAQELTPEEEDEFADGLEPVPEGDVSRYNALDESAERDWLDAVAALPPPSPTFRPRPSARSPSLHTKTRRPAGSRCPPTRTPTADRRSRPWAASRVRPSLVDFRAEPSGRGPLAPIELQPPSPPQTLSSGSMSMSMSLVGSGSAKHSRIGSSTSPMGHSSSLSRAATQPGGLIDGSVLRRNSLSDLKIPARISKAQSGLKSNLGMVREFAACIEQIRGLQSMYRNLLADLRYAIENGEPLSPVLFPPASRSSATSATLVRVPSRDIGRVTDKLNSIDDRYSLWWECADILVELGGGSSGNNRDASDKPSNASQEPLQSSGSTKSRERAITLAGNQAAPAVEPQAKKDQWYKDRGELSPRQLQILREMLATPNPSLLAVPASSGYLNALHPGGTASAITLPSSSGSSNVHGPKTDPKPKPGGKIRRASRVGITGIRDLLKYLNLKKPGSSDGSNKLGSDSKSQINLGLGSHSRVNLPQAAQSQMNLASSSQTHLPRPSFGSRSHGPGPSKPSPRRPSLASIFRLNGPGRSKSKGRVVSSSSASKDPTPSTSAAEDDLDESDWDRMDSASDLDLRGKIPDELFAAKDEKDATLRGRKSGSGGRVSNAGRPPVPALPTEFAKSMLSLIPVSSEEAQHTIPQVRKASGGKRPPIALASGSETKQVEPGLRSAPINPEGIVMGGPMGAGVEGRLALTPENIKPLLEYAREVIARLGACVQELRELGAVDPDKLTA</sequence>
<dbReference type="KEGG" id="rsx:RhiXN_07590"/>
<feature type="compositionally biased region" description="Polar residues" evidence="1">
    <location>
        <begin position="672"/>
        <end position="684"/>
    </location>
</feature>
<feature type="compositionally biased region" description="Polar residues" evidence="1">
    <location>
        <begin position="1122"/>
        <end position="1134"/>
    </location>
</feature>
<dbReference type="EMBL" id="CP059666">
    <property type="protein sequence ID" value="QRW22554.1"/>
    <property type="molecule type" value="Genomic_DNA"/>
</dbReference>
<feature type="compositionally biased region" description="Polar residues" evidence="1">
    <location>
        <begin position="711"/>
        <end position="726"/>
    </location>
</feature>
<feature type="compositionally biased region" description="Low complexity" evidence="1">
    <location>
        <begin position="1260"/>
        <end position="1277"/>
    </location>
</feature>
<feature type="compositionally biased region" description="Basic residues" evidence="1">
    <location>
        <begin position="218"/>
        <end position="229"/>
    </location>
</feature>
<feature type="compositionally biased region" description="Pro residues" evidence="1">
    <location>
        <begin position="426"/>
        <end position="443"/>
    </location>
</feature>
<feature type="compositionally biased region" description="Polar residues" evidence="1">
    <location>
        <begin position="132"/>
        <end position="142"/>
    </location>
</feature>
<feature type="compositionally biased region" description="Acidic residues" evidence="1">
    <location>
        <begin position="732"/>
        <end position="741"/>
    </location>
</feature>
<feature type="region of interest" description="Disordered" evidence="1">
    <location>
        <begin position="1355"/>
        <end position="1398"/>
    </location>
</feature>
<feature type="compositionally biased region" description="Polar residues" evidence="1">
    <location>
        <begin position="1025"/>
        <end position="1048"/>
    </location>
</feature>
<feature type="compositionally biased region" description="Polar residues" evidence="1">
    <location>
        <begin position="182"/>
        <end position="191"/>
    </location>
</feature>
<protein>
    <submittedName>
        <fullName evidence="2">Uncharacterized protein</fullName>
    </submittedName>
</protein>
<feature type="compositionally biased region" description="Low complexity" evidence="1">
    <location>
        <begin position="851"/>
        <end position="869"/>
    </location>
</feature>
<feature type="region of interest" description="Disordered" evidence="1">
    <location>
        <begin position="1025"/>
        <end position="1052"/>
    </location>
</feature>
<organism evidence="2 3">
    <name type="scientific">Rhizoctonia solani</name>
    <dbReference type="NCBI Taxonomy" id="456999"/>
    <lineage>
        <taxon>Eukaryota</taxon>
        <taxon>Fungi</taxon>
        <taxon>Dikarya</taxon>
        <taxon>Basidiomycota</taxon>
        <taxon>Agaricomycotina</taxon>
        <taxon>Agaricomycetes</taxon>
        <taxon>Cantharellales</taxon>
        <taxon>Ceratobasidiaceae</taxon>
        <taxon>Rhizoctonia</taxon>
    </lineage>
</organism>
<feature type="compositionally biased region" description="Polar residues" evidence="1">
    <location>
        <begin position="1197"/>
        <end position="1218"/>
    </location>
</feature>
<dbReference type="RefSeq" id="XP_043182791.1">
    <property type="nucleotide sequence ID" value="XM_043327406.1"/>
</dbReference>
<accession>A0A8H8SYJ3</accession>
<feature type="compositionally biased region" description="Low complexity" evidence="1">
    <location>
        <begin position="314"/>
        <end position="324"/>
    </location>
</feature>
<feature type="region of interest" description="Disordered" evidence="1">
    <location>
        <begin position="1122"/>
        <end position="1154"/>
    </location>
</feature>
<feature type="compositionally biased region" description="Low complexity" evidence="1">
    <location>
        <begin position="143"/>
        <end position="158"/>
    </location>
</feature>
<feature type="compositionally biased region" description="Low complexity" evidence="1">
    <location>
        <begin position="267"/>
        <end position="288"/>
    </location>
</feature>
<gene>
    <name evidence="2" type="ORF">RhiXN_07590</name>
</gene>
<feature type="region of interest" description="Disordered" evidence="1">
    <location>
        <begin position="1058"/>
        <end position="1077"/>
    </location>
</feature>
<name>A0A8H8SYJ3_9AGAM</name>
<feature type="compositionally biased region" description="Polar residues" evidence="1">
    <location>
        <begin position="1175"/>
        <end position="1190"/>
    </location>
</feature>
<dbReference type="Proteomes" id="UP000650533">
    <property type="component" value="Chromosome 9"/>
</dbReference>
<feature type="compositionally biased region" description="Low complexity" evidence="1">
    <location>
        <begin position="877"/>
        <end position="889"/>
    </location>
</feature>
<evidence type="ECO:0000313" key="3">
    <source>
        <dbReference type="Proteomes" id="UP000650533"/>
    </source>
</evidence>
<dbReference type="GeneID" id="67029869"/>
<feature type="compositionally biased region" description="Polar residues" evidence="1">
    <location>
        <begin position="79"/>
        <end position="93"/>
    </location>
</feature>
<feature type="compositionally biased region" description="Basic and acidic residues" evidence="1">
    <location>
        <begin position="115"/>
        <end position="129"/>
    </location>
</feature>
<feature type="compositionally biased region" description="Acidic residues" evidence="1">
    <location>
        <begin position="18"/>
        <end position="27"/>
    </location>
</feature>
<feature type="compositionally biased region" description="Basic and acidic residues" evidence="1">
    <location>
        <begin position="1287"/>
        <end position="1317"/>
    </location>
</feature>
<evidence type="ECO:0000313" key="2">
    <source>
        <dbReference type="EMBL" id="QRW22554.1"/>
    </source>
</evidence>
<feature type="compositionally biased region" description="Polar residues" evidence="1">
    <location>
        <begin position="545"/>
        <end position="559"/>
    </location>
</feature>
<evidence type="ECO:0000256" key="1">
    <source>
        <dbReference type="SAM" id="MobiDB-lite"/>
    </source>
</evidence>
<reference evidence="2" key="1">
    <citation type="submission" date="2020-05" db="EMBL/GenBank/DDBJ databases">
        <title>Evolutionary and genomic comparisons of hybrid uninucleate and nonhybrid Rhizoctonia fungi.</title>
        <authorList>
            <person name="Li C."/>
            <person name="Chen X."/>
        </authorList>
    </citation>
    <scope>NUCLEOTIDE SEQUENCE</scope>
    <source>
        <strain evidence="2">AG-1 IA</strain>
    </source>
</reference>
<feature type="region of interest" description="Disordered" evidence="1">
    <location>
        <begin position="770"/>
        <end position="899"/>
    </location>
</feature>
<feature type="region of interest" description="Disordered" evidence="1">
    <location>
        <begin position="607"/>
        <end position="750"/>
    </location>
</feature>